<protein>
    <submittedName>
        <fullName evidence="1">Uncharacterized protein</fullName>
    </submittedName>
</protein>
<evidence type="ECO:0000313" key="1">
    <source>
        <dbReference type="EMBL" id="RAW02194.1"/>
    </source>
</evidence>
<name>A0A364Y7T5_9BACT</name>
<reference evidence="1 2" key="1">
    <citation type="submission" date="2018-06" db="EMBL/GenBank/DDBJ databases">
        <title>Chryseolinea flavus sp. nov., a member of the phylum Bacteroidetes isolated from soil.</title>
        <authorList>
            <person name="Li Y."/>
            <person name="Wang J."/>
        </authorList>
    </citation>
    <scope>NUCLEOTIDE SEQUENCE [LARGE SCALE GENOMIC DNA]</scope>
    <source>
        <strain evidence="1 2">SDU1-6</strain>
    </source>
</reference>
<dbReference type="EMBL" id="QMFY01000002">
    <property type="protein sequence ID" value="RAW02194.1"/>
    <property type="molecule type" value="Genomic_DNA"/>
</dbReference>
<accession>A0A364Y7T5</accession>
<keyword evidence="2" id="KW-1185">Reference proteome</keyword>
<evidence type="ECO:0000313" key="2">
    <source>
        <dbReference type="Proteomes" id="UP000251889"/>
    </source>
</evidence>
<comment type="caution">
    <text evidence="1">The sequence shown here is derived from an EMBL/GenBank/DDBJ whole genome shotgun (WGS) entry which is preliminary data.</text>
</comment>
<proteinExistence type="predicted"/>
<sequence>MVEVDLIRNEVYNHNRSSISVNDDTVMREAAINWGDFKRLRGQELNCPQLTHQRYNIKAQFLLCVFVVNRSVGITNDLSVKLSE</sequence>
<dbReference type="Proteomes" id="UP000251889">
    <property type="component" value="Unassembled WGS sequence"/>
</dbReference>
<organism evidence="1 2">
    <name type="scientific">Pseudochryseolinea flava</name>
    <dbReference type="NCBI Taxonomy" id="2059302"/>
    <lineage>
        <taxon>Bacteria</taxon>
        <taxon>Pseudomonadati</taxon>
        <taxon>Bacteroidota</taxon>
        <taxon>Cytophagia</taxon>
        <taxon>Cytophagales</taxon>
        <taxon>Fulvivirgaceae</taxon>
        <taxon>Pseudochryseolinea</taxon>
    </lineage>
</organism>
<dbReference type="AlphaFoldDB" id="A0A364Y7T5"/>
<gene>
    <name evidence="1" type="ORF">DQQ10_06535</name>
</gene>